<evidence type="ECO:0000256" key="4">
    <source>
        <dbReference type="SAM" id="SignalP"/>
    </source>
</evidence>
<dbReference type="EMBL" id="JAZAQF010000088">
    <property type="protein sequence ID" value="MFG3819260.1"/>
    <property type="molecule type" value="Genomic_DNA"/>
</dbReference>
<comment type="subcellular location">
    <subcellularLocation>
        <location evidence="1">Membrane</location>
    </subcellularLocation>
</comment>
<keyword evidence="7" id="KW-1185">Reference proteome</keyword>
<comment type="caution">
    <text evidence="6">The sequence shown here is derived from an EMBL/GenBank/DDBJ whole genome shotgun (WGS) entry which is preliminary data.</text>
</comment>
<protein>
    <submittedName>
        <fullName evidence="6">Prohibitin family protein</fullName>
    </submittedName>
</protein>
<dbReference type="InterPro" id="IPR036013">
    <property type="entry name" value="Band_7/SPFH_dom_sf"/>
</dbReference>
<feature type="transmembrane region" description="Helical" evidence="3">
    <location>
        <begin position="33"/>
        <end position="55"/>
    </location>
</feature>
<proteinExistence type="predicted"/>
<evidence type="ECO:0000259" key="5">
    <source>
        <dbReference type="SMART" id="SM00244"/>
    </source>
</evidence>
<feature type="domain" description="Band 7" evidence="5">
    <location>
        <begin position="52"/>
        <end position="212"/>
    </location>
</feature>
<keyword evidence="3" id="KW-0812">Transmembrane</keyword>
<organism evidence="6 7">
    <name type="scientific">Limnothrix redekei LRLZ20PSL1</name>
    <dbReference type="NCBI Taxonomy" id="3112953"/>
    <lineage>
        <taxon>Bacteria</taxon>
        <taxon>Bacillati</taxon>
        <taxon>Cyanobacteriota</taxon>
        <taxon>Cyanophyceae</taxon>
        <taxon>Pseudanabaenales</taxon>
        <taxon>Pseudanabaenaceae</taxon>
        <taxon>Limnothrix</taxon>
    </lineage>
</organism>
<keyword evidence="3" id="KW-1133">Transmembrane helix</keyword>
<dbReference type="Pfam" id="PF01145">
    <property type="entry name" value="Band_7"/>
    <property type="match status" value="1"/>
</dbReference>
<dbReference type="SMART" id="SM00244">
    <property type="entry name" value="PHB"/>
    <property type="match status" value="1"/>
</dbReference>
<name>A0ABW7CGN4_9CYAN</name>
<dbReference type="InterPro" id="IPR000163">
    <property type="entry name" value="Prohibitin"/>
</dbReference>
<sequence length="293" mass="32367">MFTFFLMLLIGGGAAFAALKSDDLPAPLPIRWAVRGGGGFVAVFVALYVISRFVANVPTGSVGVRDSLGNVEERPLLPGLHFNTPFSRVVVFSTRLKNIQEGIEATSQEGLIFDLNVSLQYRIDPRKVSQVYRTIGTNESEIVVSRFRAVVRSITALHPAESIYSTKRTVIAEEMRRQLAQQLEPLGFMVEAALLREVKLPETVQAAIQQKLKIEQESKQMEFVLSKTRQEAERKQIEAQAIANYNRTVAQGLTNQVIQLKQIEAMQSLAESKNTKVIITNGNSPILVSPGGN</sequence>
<keyword evidence="2 3" id="KW-0472">Membrane</keyword>
<evidence type="ECO:0000313" key="7">
    <source>
        <dbReference type="Proteomes" id="UP001604335"/>
    </source>
</evidence>
<dbReference type="SUPFAM" id="SSF117892">
    <property type="entry name" value="Band 7/SPFH domain"/>
    <property type="match status" value="1"/>
</dbReference>
<evidence type="ECO:0000313" key="6">
    <source>
        <dbReference type="EMBL" id="MFG3819260.1"/>
    </source>
</evidence>
<dbReference type="CDD" id="cd03401">
    <property type="entry name" value="SPFH_prohibitin"/>
    <property type="match status" value="1"/>
</dbReference>
<dbReference type="Proteomes" id="UP001604335">
    <property type="component" value="Unassembled WGS sequence"/>
</dbReference>
<reference evidence="7" key="1">
    <citation type="journal article" date="2024" name="Algal Res.">
        <title>Biochemical, toxicological and genomic investigation of a high-biomass producing Limnothrix strain isolated from Italian shallow drinking water reservoir.</title>
        <authorList>
            <person name="Simonazzi M."/>
            <person name="Shishido T.K."/>
            <person name="Delbaje E."/>
            <person name="Wahlsten M."/>
            <person name="Fewer D.P."/>
            <person name="Sivonen K."/>
            <person name="Pezzolesi L."/>
            <person name="Pistocchi R."/>
        </authorList>
    </citation>
    <scope>NUCLEOTIDE SEQUENCE [LARGE SCALE GENOMIC DNA]</scope>
    <source>
        <strain evidence="7">LRLZ20PSL1</strain>
    </source>
</reference>
<feature type="signal peptide" evidence="4">
    <location>
        <begin position="1"/>
        <end position="17"/>
    </location>
</feature>
<dbReference type="Gene3D" id="3.30.479.30">
    <property type="entry name" value="Band 7 domain"/>
    <property type="match status" value="1"/>
</dbReference>
<evidence type="ECO:0000256" key="3">
    <source>
        <dbReference type="SAM" id="Phobius"/>
    </source>
</evidence>
<keyword evidence="4" id="KW-0732">Signal</keyword>
<dbReference type="InterPro" id="IPR001107">
    <property type="entry name" value="Band_7"/>
</dbReference>
<dbReference type="PANTHER" id="PTHR23222">
    <property type="entry name" value="PROHIBITIN"/>
    <property type="match status" value="1"/>
</dbReference>
<gene>
    <name evidence="6" type="ORF">VPK24_16565</name>
</gene>
<dbReference type="PANTHER" id="PTHR23222:SF1">
    <property type="entry name" value="PROHIBITIN-2"/>
    <property type="match status" value="1"/>
</dbReference>
<evidence type="ECO:0000256" key="2">
    <source>
        <dbReference type="ARBA" id="ARBA00023136"/>
    </source>
</evidence>
<evidence type="ECO:0000256" key="1">
    <source>
        <dbReference type="ARBA" id="ARBA00004370"/>
    </source>
</evidence>
<dbReference type="RefSeq" id="WP_393015074.1">
    <property type="nucleotide sequence ID" value="NZ_JAZAQF010000088.1"/>
</dbReference>
<accession>A0ABW7CGN4</accession>
<feature type="chain" id="PRO_5046755699" evidence="4">
    <location>
        <begin position="18"/>
        <end position="293"/>
    </location>
</feature>